<reference evidence="4" key="1">
    <citation type="journal article" date="2017" name="Nat. Ecol. Evol.">
        <title>Genome expansion and lineage-specific genetic innovations in the forest pathogenic fungi Armillaria.</title>
        <authorList>
            <person name="Sipos G."/>
            <person name="Prasanna A.N."/>
            <person name="Walter M.C."/>
            <person name="O'Connor E."/>
            <person name="Balint B."/>
            <person name="Krizsan K."/>
            <person name="Kiss B."/>
            <person name="Hess J."/>
            <person name="Varga T."/>
            <person name="Slot J."/>
            <person name="Riley R."/>
            <person name="Boka B."/>
            <person name="Rigling D."/>
            <person name="Barry K."/>
            <person name="Lee J."/>
            <person name="Mihaltcheva S."/>
            <person name="LaButti K."/>
            <person name="Lipzen A."/>
            <person name="Waldron R."/>
            <person name="Moloney N.M."/>
            <person name="Sperisen C."/>
            <person name="Kredics L."/>
            <person name="Vagvoelgyi C."/>
            <person name="Patrignani A."/>
            <person name="Fitzpatrick D."/>
            <person name="Nagy I."/>
            <person name="Doyle S."/>
            <person name="Anderson J.B."/>
            <person name="Grigoriev I.V."/>
            <person name="Gueldener U."/>
            <person name="Muensterkoetter M."/>
            <person name="Nagy L.G."/>
        </authorList>
    </citation>
    <scope>NUCLEOTIDE SEQUENCE [LARGE SCALE GENOMIC DNA]</scope>
    <source>
        <strain evidence="4">C18/9</strain>
    </source>
</reference>
<gene>
    <name evidence="3" type="ORF">ARMOST_02470</name>
</gene>
<dbReference type="AlphaFoldDB" id="A0A284QRS2"/>
<evidence type="ECO:0000313" key="4">
    <source>
        <dbReference type="Proteomes" id="UP000219338"/>
    </source>
</evidence>
<keyword evidence="2" id="KW-1133">Transmembrane helix</keyword>
<accession>A0A284QRS2</accession>
<keyword evidence="4" id="KW-1185">Reference proteome</keyword>
<evidence type="ECO:0000256" key="2">
    <source>
        <dbReference type="SAM" id="Phobius"/>
    </source>
</evidence>
<feature type="region of interest" description="Disordered" evidence="1">
    <location>
        <begin position="142"/>
        <end position="167"/>
    </location>
</feature>
<sequence length="167" mass="17947">MSTTITIPSLSPEDVRVIFETTNIFLNMTIMEASLFGIYTGSLLHHYVEYLIFISGRESQGGMQLYRGIIEILVESAVLYSITLLIYTGFVVRNDTGGSYVEIVAAVARGIAPTLTVGRVAAGHAWPNDSWTASAASSLRFGASSRGQSQDSMDEEAVGDEVSKGNA</sequence>
<organism evidence="3 4">
    <name type="scientific">Armillaria ostoyae</name>
    <name type="common">Armillaria root rot fungus</name>
    <dbReference type="NCBI Taxonomy" id="47428"/>
    <lineage>
        <taxon>Eukaryota</taxon>
        <taxon>Fungi</taxon>
        <taxon>Dikarya</taxon>
        <taxon>Basidiomycota</taxon>
        <taxon>Agaricomycotina</taxon>
        <taxon>Agaricomycetes</taxon>
        <taxon>Agaricomycetidae</taxon>
        <taxon>Agaricales</taxon>
        <taxon>Marasmiineae</taxon>
        <taxon>Physalacriaceae</taxon>
        <taxon>Armillaria</taxon>
    </lineage>
</organism>
<dbReference type="OrthoDB" id="3037952at2759"/>
<evidence type="ECO:0000256" key="1">
    <source>
        <dbReference type="SAM" id="MobiDB-lite"/>
    </source>
</evidence>
<name>A0A284QRS2_ARMOS</name>
<dbReference type="EMBL" id="FUEG01000001">
    <property type="protein sequence ID" value="SJK99180.1"/>
    <property type="molecule type" value="Genomic_DNA"/>
</dbReference>
<protein>
    <submittedName>
        <fullName evidence="3">Uncharacterized protein</fullName>
    </submittedName>
</protein>
<feature type="transmembrane region" description="Helical" evidence="2">
    <location>
        <begin position="24"/>
        <end position="48"/>
    </location>
</feature>
<keyword evidence="2" id="KW-0812">Transmembrane</keyword>
<dbReference type="Proteomes" id="UP000219338">
    <property type="component" value="Unassembled WGS sequence"/>
</dbReference>
<proteinExistence type="predicted"/>
<feature type="transmembrane region" description="Helical" evidence="2">
    <location>
        <begin position="69"/>
        <end position="90"/>
    </location>
</feature>
<evidence type="ECO:0000313" key="3">
    <source>
        <dbReference type="EMBL" id="SJK99180.1"/>
    </source>
</evidence>
<keyword evidence="2" id="KW-0472">Membrane</keyword>